<dbReference type="PANTHER" id="PTHR47885:SF1">
    <property type="entry name" value="AP-5 COMPLEX SUBUNIT ZETA-1"/>
    <property type="match status" value="1"/>
</dbReference>
<dbReference type="InterPro" id="IPR056856">
    <property type="entry name" value="TPR_AP5Z1_C"/>
</dbReference>
<sequence length="223" mass="24593">MMSPGSFLPLFPALVDLPIVVVALEKVERSSGTLVGSSIDSIQKSTAPEMLLALMDEAYTGSTIEDRAEDSGSDDSSAIDVIDPLFLDLLKDENDGIAERHWTSPGITTALQAATSTPQSDRLKQALDMTPRFLDIYFDVALRDVNNSLICALISLLMSRNATIFPNRKFSFEVRKRLLEFILAAFHRSPDFIALLKKPIIDRLGEAYDSTAKVMTILWLLGL</sequence>
<feature type="domain" description="AP-5 complex subunit zeta-1 C-terminal TPR" evidence="2">
    <location>
        <begin position="106"/>
        <end position="221"/>
    </location>
</feature>
<evidence type="ECO:0000313" key="3">
    <source>
        <dbReference type="EMBL" id="KAK1303500.1"/>
    </source>
</evidence>
<dbReference type="EMBL" id="JAUJYO010000011">
    <property type="protein sequence ID" value="KAK1303500.1"/>
    <property type="molecule type" value="Genomic_DNA"/>
</dbReference>
<name>A0AAV9DR00_ACOCL</name>
<comment type="caution">
    <text evidence="3">The sequence shown here is derived from an EMBL/GenBank/DDBJ whole genome shotgun (WGS) entry which is preliminary data.</text>
</comment>
<protein>
    <recommendedName>
        <fullName evidence="2">AP-5 complex subunit zeta-1 C-terminal TPR domain-containing protein</fullName>
    </recommendedName>
</protein>
<dbReference type="PANTHER" id="PTHR47885">
    <property type="entry name" value="AP-5 COMPLEX SUBUNIT ZETA-1"/>
    <property type="match status" value="1"/>
</dbReference>
<reference evidence="3" key="2">
    <citation type="submission" date="2023-06" db="EMBL/GenBank/DDBJ databases">
        <authorList>
            <person name="Ma L."/>
            <person name="Liu K.-W."/>
            <person name="Li Z."/>
            <person name="Hsiao Y.-Y."/>
            <person name="Qi Y."/>
            <person name="Fu T."/>
            <person name="Tang G."/>
            <person name="Zhang D."/>
            <person name="Sun W.-H."/>
            <person name="Liu D.-K."/>
            <person name="Li Y."/>
            <person name="Chen G.-Z."/>
            <person name="Liu X.-D."/>
            <person name="Liao X.-Y."/>
            <person name="Jiang Y.-T."/>
            <person name="Yu X."/>
            <person name="Hao Y."/>
            <person name="Huang J."/>
            <person name="Zhao X.-W."/>
            <person name="Ke S."/>
            <person name="Chen Y.-Y."/>
            <person name="Wu W.-L."/>
            <person name="Hsu J.-L."/>
            <person name="Lin Y.-F."/>
            <person name="Huang M.-D."/>
            <person name="Li C.-Y."/>
            <person name="Huang L."/>
            <person name="Wang Z.-W."/>
            <person name="Zhao X."/>
            <person name="Zhong W.-Y."/>
            <person name="Peng D.-H."/>
            <person name="Ahmad S."/>
            <person name="Lan S."/>
            <person name="Zhang J.-S."/>
            <person name="Tsai W.-C."/>
            <person name="Van De Peer Y."/>
            <person name="Liu Z.-J."/>
        </authorList>
    </citation>
    <scope>NUCLEOTIDE SEQUENCE</scope>
    <source>
        <strain evidence="3">CP</strain>
        <tissue evidence="3">Leaves</tissue>
    </source>
</reference>
<evidence type="ECO:0000259" key="2">
    <source>
        <dbReference type="Pfam" id="PF25154"/>
    </source>
</evidence>
<evidence type="ECO:0000256" key="1">
    <source>
        <dbReference type="SAM" id="SignalP"/>
    </source>
</evidence>
<keyword evidence="1" id="KW-0732">Signal</keyword>
<accession>A0AAV9DR00</accession>
<keyword evidence="4" id="KW-1185">Reference proteome</keyword>
<dbReference type="AlphaFoldDB" id="A0AAV9DR00"/>
<reference evidence="3" key="1">
    <citation type="journal article" date="2023" name="Nat. Commun.">
        <title>Diploid and tetraploid genomes of Acorus and the evolution of monocots.</title>
        <authorList>
            <person name="Ma L."/>
            <person name="Liu K.W."/>
            <person name="Li Z."/>
            <person name="Hsiao Y.Y."/>
            <person name="Qi Y."/>
            <person name="Fu T."/>
            <person name="Tang G.D."/>
            <person name="Zhang D."/>
            <person name="Sun W.H."/>
            <person name="Liu D.K."/>
            <person name="Li Y."/>
            <person name="Chen G.Z."/>
            <person name="Liu X.D."/>
            <person name="Liao X.Y."/>
            <person name="Jiang Y.T."/>
            <person name="Yu X."/>
            <person name="Hao Y."/>
            <person name="Huang J."/>
            <person name="Zhao X.W."/>
            <person name="Ke S."/>
            <person name="Chen Y.Y."/>
            <person name="Wu W.L."/>
            <person name="Hsu J.L."/>
            <person name="Lin Y.F."/>
            <person name="Huang M.D."/>
            <person name="Li C.Y."/>
            <person name="Huang L."/>
            <person name="Wang Z.W."/>
            <person name="Zhao X."/>
            <person name="Zhong W.Y."/>
            <person name="Peng D.H."/>
            <person name="Ahmad S."/>
            <person name="Lan S."/>
            <person name="Zhang J.S."/>
            <person name="Tsai W.C."/>
            <person name="Van de Peer Y."/>
            <person name="Liu Z.J."/>
        </authorList>
    </citation>
    <scope>NUCLEOTIDE SEQUENCE</scope>
    <source>
        <strain evidence="3">CP</strain>
    </source>
</reference>
<dbReference type="Pfam" id="PF25154">
    <property type="entry name" value="TPR_AP5Z1_C"/>
    <property type="match status" value="1"/>
</dbReference>
<feature type="signal peptide" evidence="1">
    <location>
        <begin position="1"/>
        <end position="23"/>
    </location>
</feature>
<gene>
    <name evidence="3" type="ORF">QJS10_CPB11g01264</name>
</gene>
<organism evidence="3 4">
    <name type="scientific">Acorus calamus</name>
    <name type="common">Sweet flag</name>
    <dbReference type="NCBI Taxonomy" id="4465"/>
    <lineage>
        <taxon>Eukaryota</taxon>
        <taxon>Viridiplantae</taxon>
        <taxon>Streptophyta</taxon>
        <taxon>Embryophyta</taxon>
        <taxon>Tracheophyta</taxon>
        <taxon>Spermatophyta</taxon>
        <taxon>Magnoliopsida</taxon>
        <taxon>Liliopsida</taxon>
        <taxon>Acoraceae</taxon>
        <taxon>Acorus</taxon>
    </lineage>
</organism>
<dbReference type="Proteomes" id="UP001180020">
    <property type="component" value="Unassembled WGS sequence"/>
</dbReference>
<evidence type="ECO:0000313" key="4">
    <source>
        <dbReference type="Proteomes" id="UP001180020"/>
    </source>
</evidence>
<proteinExistence type="predicted"/>
<feature type="chain" id="PRO_5043429270" description="AP-5 complex subunit zeta-1 C-terminal TPR domain-containing protein" evidence="1">
    <location>
        <begin position="24"/>
        <end position="223"/>
    </location>
</feature>